<dbReference type="EMBL" id="JADINE010000034">
    <property type="protein sequence ID" value="MBO8407364.1"/>
    <property type="molecule type" value="Genomic_DNA"/>
</dbReference>
<dbReference type="Gene3D" id="3.30.420.100">
    <property type="match status" value="1"/>
</dbReference>
<keyword evidence="4 7" id="KW-0689">Ribosomal protein</keyword>
<sequence length="118" mass="13040">MLKHLSSEERRTLANRSALKRKNPGKIRLSVFRSGRHIEIQAIDDVHGRTVCAASSKEKDFKGKGWNVAGAELVGKNFAERAVAAGIADNCYFDRGGYRYHGRIKALCEAIRAGGIRI</sequence>
<dbReference type="InterPro" id="IPR005484">
    <property type="entry name" value="Ribosomal_uL18_bac/plant/anim"/>
</dbReference>
<dbReference type="Pfam" id="PF00861">
    <property type="entry name" value="Ribosomal_L18p"/>
    <property type="match status" value="1"/>
</dbReference>
<evidence type="ECO:0000313" key="9">
    <source>
        <dbReference type="Proteomes" id="UP000721442"/>
    </source>
</evidence>
<dbReference type="GO" id="GO:0005737">
    <property type="term" value="C:cytoplasm"/>
    <property type="evidence" value="ECO:0007669"/>
    <property type="project" value="UniProtKB-ARBA"/>
</dbReference>
<comment type="function">
    <text evidence="7">This is one of the proteins that bind and probably mediate the attachment of the 5S RNA into the large ribosomal subunit, where it forms part of the central protuberance.</text>
</comment>
<comment type="caution">
    <text evidence="8">The sequence shown here is derived from an EMBL/GenBank/DDBJ whole genome shotgun (WGS) entry which is preliminary data.</text>
</comment>
<dbReference type="NCBIfam" id="TIGR00060">
    <property type="entry name" value="L18_bact"/>
    <property type="match status" value="1"/>
</dbReference>
<dbReference type="SUPFAM" id="SSF53137">
    <property type="entry name" value="Translational machinery components"/>
    <property type="match status" value="1"/>
</dbReference>
<reference evidence="8" key="2">
    <citation type="journal article" date="2021" name="PeerJ">
        <title>Extensive microbial diversity within the chicken gut microbiome revealed by metagenomics and culture.</title>
        <authorList>
            <person name="Gilroy R."/>
            <person name="Ravi A."/>
            <person name="Getino M."/>
            <person name="Pursley I."/>
            <person name="Horton D.L."/>
            <person name="Alikhan N.F."/>
            <person name="Baker D."/>
            <person name="Gharbi K."/>
            <person name="Hall N."/>
            <person name="Watson M."/>
            <person name="Adriaenssens E.M."/>
            <person name="Foster-Nyarko E."/>
            <person name="Jarju S."/>
            <person name="Secka A."/>
            <person name="Antonio M."/>
            <person name="Oren A."/>
            <person name="Chaudhuri R.R."/>
            <person name="La Ragione R."/>
            <person name="Hildebrand F."/>
            <person name="Pallen M.J."/>
        </authorList>
    </citation>
    <scope>NUCLEOTIDE SEQUENCE</scope>
    <source>
        <strain evidence="8">B1-16210</strain>
    </source>
</reference>
<evidence type="ECO:0000256" key="3">
    <source>
        <dbReference type="ARBA" id="ARBA00022884"/>
    </source>
</evidence>
<dbReference type="AlphaFoldDB" id="A0A940DFB4"/>
<keyword evidence="5 7" id="KW-0687">Ribonucleoprotein</keyword>
<protein>
    <recommendedName>
        <fullName evidence="6 7">Large ribosomal subunit protein uL18</fullName>
    </recommendedName>
</protein>
<dbReference type="InterPro" id="IPR004389">
    <property type="entry name" value="Ribosomal_uL18_bac-type"/>
</dbReference>
<dbReference type="GO" id="GO:0008097">
    <property type="term" value="F:5S rRNA binding"/>
    <property type="evidence" value="ECO:0007669"/>
    <property type="project" value="TreeGrafter"/>
</dbReference>
<evidence type="ECO:0000256" key="4">
    <source>
        <dbReference type="ARBA" id="ARBA00022980"/>
    </source>
</evidence>
<dbReference type="PANTHER" id="PTHR12899">
    <property type="entry name" value="39S RIBOSOMAL PROTEIN L18, MITOCHONDRIAL"/>
    <property type="match status" value="1"/>
</dbReference>
<comment type="subunit">
    <text evidence="7">Part of the 50S ribosomal subunit; part of the 5S rRNA/L5/L18/L25 subcomplex. Contacts the 5S and 23S rRNAs.</text>
</comment>
<dbReference type="HAMAP" id="MF_01337_B">
    <property type="entry name" value="Ribosomal_uL18_B"/>
    <property type="match status" value="1"/>
</dbReference>
<reference evidence="8" key="1">
    <citation type="submission" date="2020-10" db="EMBL/GenBank/DDBJ databases">
        <authorList>
            <person name="Gilroy R."/>
        </authorList>
    </citation>
    <scope>NUCLEOTIDE SEQUENCE</scope>
    <source>
        <strain evidence="8">B1-16210</strain>
    </source>
</reference>
<evidence type="ECO:0000256" key="6">
    <source>
        <dbReference type="ARBA" id="ARBA00035197"/>
    </source>
</evidence>
<keyword evidence="2 7" id="KW-0699">rRNA-binding</keyword>
<dbReference type="InterPro" id="IPR057268">
    <property type="entry name" value="Ribosomal_L18"/>
</dbReference>
<proteinExistence type="inferred from homology"/>
<keyword evidence="3 7" id="KW-0694">RNA-binding</keyword>
<evidence type="ECO:0000313" key="8">
    <source>
        <dbReference type="EMBL" id="MBO8407364.1"/>
    </source>
</evidence>
<dbReference type="GO" id="GO:0005840">
    <property type="term" value="C:ribosome"/>
    <property type="evidence" value="ECO:0007669"/>
    <property type="project" value="UniProtKB-KW"/>
</dbReference>
<dbReference type="PANTHER" id="PTHR12899:SF3">
    <property type="entry name" value="LARGE RIBOSOMAL SUBUNIT PROTEIN UL18M"/>
    <property type="match status" value="1"/>
</dbReference>
<dbReference type="GO" id="GO:0006412">
    <property type="term" value="P:translation"/>
    <property type="evidence" value="ECO:0007669"/>
    <property type="project" value="UniProtKB-UniRule"/>
</dbReference>
<dbReference type="CDD" id="cd00432">
    <property type="entry name" value="Ribosomal_L18_L5e"/>
    <property type="match status" value="1"/>
</dbReference>
<accession>A0A940DFB4</accession>
<evidence type="ECO:0000256" key="7">
    <source>
        <dbReference type="HAMAP-Rule" id="MF_01337"/>
    </source>
</evidence>
<comment type="similarity">
    <text evidence="1 7">Belongs to the universal ribosomal protein uL18 family.</text>
</comment>
<dbReference type="GO" id="GO:0003735">
    <property type="term" value="F:structural constituent of ribosome"/>
    <property type="evidence" value="ECO:0007669"/>
    <property type="project" value="InterPro"/>
</dbReference>
<name>A0A940DFB4_9PROT</name>
<evidence type="ECO:0000256" key="1">
    <source>
        <dbReference type="ARBA" id="ARBA00007116"/>
    </source>
</evidence>
<evidence type="ECO:0000256" key="2">
    <source>
        <dbReference type="ARBA" id="ARBA00022730"/>
    </source>
</evidence>
<evidence type="ECO:0000256" key="5">
    <source>
        <dbReference type="ARBA" id="ARBA00023274"/>
    </source>
</evidence>
<dbReference type="GO" id="GO:1990904">
    <property type="term" value="C:ribonucleoprotein complex"/>
    <property type="evidence" value="ECO:0007669"/>
    <property type="project" value="UniProtKB-KW"/>
</dbReference>
<dbReference type="Proteomes" id="UP000721442">
    <property type="component" value="Unassembled WGS sequence"/>
</dbReference>
<gene>
    <name evidence="7 8" type="primary">rplR</name>
    <name evidence="8" type="ORF">IAC77_02790</name>
</gene>
<organism evidence="8 9">
    <name type="scientific">Candidatus Enterousia excrementavium</name>
    <dbReference type="NCBI Taxonomy" id="2840789"/>
    <lineage>
        <taxon>Bacteria</taxon>
        <taxon>Pseudomonadati</taxon>
        <taxon>Pseudomonadota</taxon>
        <taxon>Alphaproteobacteria</taxon>
        <taxon>Candidatus Enterousia</taxon>
    </lineage>
</organism>